<feature type="domain" description="B12-binding" evidence="1">
    <location>
        <begin position="7"/>
        <end position="148"/>
    </location>
</feature>
<gene>
    <name evidence="2" type="ORF">GCM10009760_20140</name>
</gene>
<reference evidence="3" key="1">
    <citation type="journal article" date="2019" name="Int. J. Syst. Evol. Microbiol.">
        <title>The Global Catalogue of Microorganisms (GCM) 10K type strain sequencing project: providing services to taxonomists for standard genome sequencing and annotation.</title>
        <authorList>
            <consortium name="The Broad Institute Genomics Platform"/>
            <consortium name="The Broad Institute Genome Sequencing Center for Infectious Disease"/>
            <person name="Wu L."/>
            <person name="Ma J."/>
        </authorList>
    </citation>
    <scope>NUCLEOTIDE SEQUENCE [LARGE SCALE GENOMIC DNA]</scope>
    <source>
        <strain evidence="3">JCM 14560</strain>
    </source>
</reference>
<dbReference type="InterPro" id="IPR036724">
    <property type="entry name" value="Cobalamin-bd_sf"/>
</dbReference>
<dbReference type="SUPFAM" id="SSF52242">
    <property type="entry name" value="Cobalamin (vitamin B12)-binding domain"/>
    <property type="match status" value="1"/>
</dbReference>
<name>A0ABP5KZV0_9ACTN</name>
<keyword evidence="3" id="KW-1185">Reference proteome</keyword>
<accession>A0ABP5KZV0</accession>
<dbReference type="PROSITE" id="PS51332">
    <property type="entry name" value="B12_BINDING"/>
    <property type="match status" value="1"/>
</dbReference>
<dbReference type="RefSeq" id="WP_344463047.1">
    <property type="nucleotide sequence ID" value="NZ_BAAANT010000008.1"/>
</dbReference>
<dbReference type="EMBL" id="BAAANT010000008">
    <property type="protein sequence ID" value="GAA2138649.1"/>
    <property type="molecule type" value="Genomic_DNA"/>
</dbReference>
<comment type="caution">
    <text evidence="2">The sequence shown here is derived from an EMBL/GenBank/DDBJ whole genome shotgun (WGS) entry which is preliminary data.</text>
</comment>
<dbReference type="Gene3D" id="3.40.50.280">
    <property type="entry name" value="Cobalamin-binding domain"/>
    <property type="match status" value="1"/>
</dbReference>
<evidence type="ECO:0000313" key="3">
    <source>
        <dbReference type="Proteomes" id="UP001422759"/>
    </source>
</evidence>
<evidence type="ECO:0000259" key="1">
    <source>
        <dbReference type="PROSITE" id="PS51332"/>
    </source>
</evidence>
<protein>
    <submittedName>
        <fullName evidence="2">Cobalamin B12-binding domain-containing protein</fullName>
    </submittedName>
</protein>
<proteinExistence type="predicted"/>
<sequence length="154" mass="16170">MSREIRKKRIVLSTVSSDSHTWNLVFLQLLLEELGYEVVNLGSCVPDEVLVEAVRTHAPDSVVISSVNGHGHIDGLRVITALRADRNPAVAGVPVMIGGKLGIRGAADSGLADELLAAGFNAVFTEGADPDEFTRELARLASADGLALSEGIAA</sequence>
<evidence type="ECO:0000313" key="2">
    <source>
        <dbReference type="EMBL" id="GAA2138649.1"/>
    </source>
</evidence>
<dbReference type="Pfam" id="PF02310">
    <property type="entry name" value="B12-binding"/>
    <property type="match status" value="1"/>
</dbReference>
<dbReference type="Proteomes" id="UP001422759">
    <property type="component" value="Unassembled WGS sequence"/>
</dbReference>
<dbReference type="InterPro" id="IPR006158">
    <property type="entry name" value="Cobalamin-bd"/>
</dbReference>
<organism evidence="2 3">
    <name type="scientific">Kitasatospora kazusensis</name>
    <dbReference type="NCBI Taxonomy" id="407974"/>
    <lineage>
        <taxon>Bacteria</taxon>
        <taxon>Bacillati</taxon>
        <taxon>Actinomycetota</taxon>
        <taxon>Actinomycetes</taxon>
        <taxon>Kitasatosporales</taxon>
        <taxon>Streptomycetaceae</taxon>
        <taxon>Kitasatospora</taxon>
    </lineage>
</organism>